<organism evidence="2 3">
    <name type="scientific">Colletotrichum sojae</name>
    <dbReference type="NCBI Taxonomy" id="2175907"/>
    <lineage>
        <taxon>Eukaryota</taxon>
        <taxon>Fungi</taxon>
        <taxon>Dikarya</taxon>
        <taxon>Ascomycota</taxon>
        <taxon>Pezizomycotina</taxon>
        <taxon>Sordariomycetes</taxon>
        <taxon>Hypocreomycetidae</taxon>
        <taxon>Glomerellales</taxon>
        <taxon>Glomerellaceae</taxon>
        <taxon>Colletotrichum</taxon>
        <taxon>Colletotrichum orchidearum species complex</taxon>
    </lineage>
</organism>
<evidence type="ECO:0000256" key="1">
    <source>
        <dbReference type="SAM" id="MobiDB-lite"/>
    </source>
</evidence>
<gene>
    <name evidence="2" type="ORF">CSOJ01_06329</name>
</gene>
<reference evidence="2 3" key="1">
    <citation type="journal article" date="2020" name="Phytopathology">
        <title>Genome Sequence Resources of Colletotrichum truncatum, C. plurivorum, C. musicola, and C. sojae: Four Species Pathogenic to Soybean (Glycine max).</title>
        <authorList>
            <person name="Rogerio F."/>
            <person name="Boufleur T.R."/>
            <person name="Ciampi-Guillardi M."/>
            <person name="Sukno S.A."/>
            <person name="Thon M.R."/>
            <person name="Massola Junior N.S."/>
            <person name="Baroncelli R."/>
        </authorList>
    </citation>
    <scope>NUCLEOTIDE SEQUENCE [LARGE SCALE GENOMIC DNA]</scope>
    <source>
        <strain evidence="2 3">LFN0009</strain>
    </source>
</reference>
<dbReference type="AlphaFoldDB" id="A0A8H6JCH7"/>
<proteinExistence type="predicted"/>
<protein>
    <submittedName>
        <fullName evidence="2">Cysteine synthase</fullName>
    </submittedName>
</protein>
<dbReference type="EMBL" id="WIGN01000087">
    <property type="protein sequence ID" value="KAF6810388.1"/>
    <property type="molecule type" value="Genomic_DNA"/>
</dbReference>
<sequence>MPIPDATYPCSHNSFQEVNQPVRNPAMTASTHIPQPNALRDRVRESAQRAPRYVDLTGTSLAPRLPGALIGRQADYQSLRIPGAKNIPRRGVRGWEAFSAAKGLETLWFKVEATSETERGTQDALREYFYNLHKSVI</sequence>
<keyword evidence="3" id="KW-1185">Reference proteome</keyword>
<evidence type="ECO:0000313" key="3">
    <source>
        <dbReference type="Proteomes" id="UP000652219"/>
    </source>
</evidence>
<name>A0A8H6JCH7_9PEZI</name>
<accession>A0A8H6JCH7</accession>
<feature type="region of interest" description="Disordered" evidence="1">
    <location>
        <begin position="27"/>
        <end position="47"/>
    </location>
</feature>
<dbReference type="Proteomes" id="UP000652219">
    <property type="component" value="Unassembled WGS sequence"/>
</dbReference>
<comment type="caution">
    <text evidence="2">The sequence shown here is derived from an EMBL/GenBank/DDBJ whole genome shotgun (WGS) entry which is preliminary data.</text>
</comment>
<evidence type="ECO:0000313" key="2">
    <source>
        <dbReference type="EMBL" id="KAF6810388.1"/>
    </source>
</evidence>